<dbReference type="InterPro" id="IPR050925">
    <property type="entry name" value="Rhomboid_protease_S54"/>
</dbReference>
<evidence type="ECO:0000256" key="6">
    <source>
        <dbReference type="ARBA" id="ARBA00023136"/>
    </source>
</evidence>
<protein>
    <submittedName>
        <fullName evidence="9">Membrane associated rhomboid family serine protease</fullName>
    </submittedName>
</protein>
<feature type="transmembrane region" description="Helical" evidence="7">
    <location>
        <begin position="57"/>
        <end position="76"/>
    </location>
</feature>
<dbReference type="EMBL" id="SOAN01000002">
    <property type="protein sequence ID" value="TDS86734.1"/>
    <property type="molecule type" value="Genomic_DNA"/>
</dbReference>
<proteinExistence type="inferred from homology"/>
<dbReference type="InterPro" id="IPR035952">
    <property type="entry name" value="Rhomboid-like_sf"/>
</dbReference>
<dbReference type="GO" id="GO:0004252">
    <property type="term" value="F:serine-type endopeptidase activity"/>
    <property type="evidence" value="ECO:0007669"/>
    <property type="project" value="InterPro"/>
</dbReference>
<dbReference type="Pfam" id="PF01694">
    <property type="entry name" value="Rhomboid"/>
    <property type="match status" value="1"/>
</dbReference>
<keyword evidence="6 7" id="KW-0472">Membrane</keyword>
<dbReference type="Proteomes" id="UP000294506">
    <property type="component" value="Unassembled WGS sequence"/>
</dbReference>
<comment type="subcellular location">
    <subcellularLocation>
        <location evidence="1">Membrane</location>
        <topology evidence="1">Multi-pass membrane protein</topology>
    </subcellularLocation>
</comment>
<keyword evidence="4" id="KW-0378">Hydrolase</keyword>
<dbReference type="AlphaFoldDB" id="A0A4R7G5J6"/>
<evidence type="ECO:0000256" key="3">
    <source>
        <dbReference type="ARBA" id="ARBA00022692"/>
    </source>
</evidence>
<evidence type="ECO:0000313" key="10">
    <source>
        <dbReference type="Proteomes" id="UP000294506"/>
    </source>
</evidence>
<evidence type="ECO:0000259" key="8">
    <source>
        <dbReference type="Pfam" id="PF01694"/>
    </source>
</evidence>
<feature type="transmembrane region" description="Helical" evidence="7">
    <location>
        <begin position="146"/>
        <end position="165"/>
    </location>
</feature>
<comment type="caution">
    <text evidence="9">The sequence shown here is derived from an EMBL/GenBank/DDBJ whole genome shotgun (WGS) entry which is preliminary data.</text>
</comment>
<keyword evidence="5 7" id="KW-1133">Transmembrane helix</keyword>
<evidence type="ECO:0000256" key="4">
    <source>
        <dbReference type="ARBA" id="ARBA00022801"/>
    </source>
</evidence>
<gene>
    <name evidence="9" type="ORF">EV640_10227</name>
</gene>
<sequence>MACQRCERLACSGCLREAPVGFQCVDCLSRAQDEFQRRRPPARSQFGAVLRPDRRPMVTFTLIGLCVLLFALQLLSGTLTGANPDPVTGALWYAPVQTSAWFFEPWRMLTSALVHSPTNAMHLLFNMFALWFIGRAIEPALGVLRYIALLTLSALGGSVAVLFLTPAWTPTLGASGAVFGLFGALFILMRATGSQTGGILTLIGINVVISFVIPGISWQGHFGGLVVGTLCALVISKTPTRTSGDRGQDARRAARWQSIGLLGIAGVLVLLTGLGMNLVNPYS</sequence>
<dbReference type="GO" id="GO:0016020">
    <property type="term" value="C:membrane"/>
    <property type="evidence" value="ECO:0007669"/>
    <property type="project" value="UniProtKB-SubCell"/>
</dbReference>
<keyword evidence="10" id="KW-1185">Reference proteome</keyword>
<dbReference type="PANTHER" id="PTHR43731">
    <property type="entry name" value="RHOMBOID PROTEASE"/>
    <property type="match status" value="1"/>
</dbReference>
<dbReference type="Gene3D" id="1.20.1540.10">
    <property type="entry name" value="Rhomboid-like"/>
    <property type="match status" value="1"/>
</dbReference>
<accession>A0A4R7G5J6</accession>
<dbReference type="SUPFAM" id="SSF144091">
    <property type="entry name" value="Rhomboid-like"/>
    <property type="match status" value="1"/>
</dbReference>
<feature type="transmembrane region" description="Helical" evidence="7">
    <location>
        <begin position="196"/>
        <end position="216"/>
    </location>
</feature>
<dbReference type="GO" id="GO:0006508">
    <property type="term" value="P:proteolysis"/>
    <property type="evidence" value="ECO:0007669"/>
    <property type="project" value="UniProtKB-KW"/>
</dbReference>
<feature type="transmembrane region" description="Helical" evidence="7">
    <location>
        <begin position="259"/>
        <end position="279"/>
    </location>
</feature>
<evidence type="ECO:0000313" key="9">
    <source>
        <dbReference type="EMBL" id="TDS86734.1"/>
    </source>
</evidence>
<dbReference type="InterPro" id="IPR022764">
    <property type="entry name" value="Peptidase_S54_rhomboid_dom"/>
</dbReference>
<reference evidence="9 10" key="1">
    <citation type="submission" date="2019-03" db="EMBL/GenBank/DDBJ databases">
        <title>Genomic Encyclopedia of Type Strains, Phase III (KMG-III): the genomes of soil and plant-associated and newly described type strains.</title>
        <authorList>
            <person name="Whitman W."/>
        </authorList>
    </citation>
    <scope>NUCLEOTIDE SEQUENCE [LARGE SCALE GENOMIC DNA]</scope>
    <source>
        <strain evidence="9 10">DSM 27373</strain>
    </source>
</reference>
<feature type="transmembrane region" description="Helical" evidence="7">
    <location>
        <begin position="222"/>
        <end position="238"/>
    </location>
</feature>
<keyword evidence="9" id="KW-0645">Protease</keyword>
<evidence type="ECO:0000256" key="2">
    <source>
        <dbReference type="ARBA" id="ARBA00009045"/>
    </source>
</evidence>
<feature type="transmembrane region" description="Helical" evidence="7">
    <location>
        <begin position="112"/>
        <end position="134"/>
    </location>
</feature>
<organism evidence="9 10">
    <name type="scientific">Nesterenkonia aurantiaca</name>
    <dbReference type="NCBI Taxonomy" id="1436010"/>
    <lineage>
        <taxon>Bacteria</taxon>
        <taxon>Bacillati</taxon>
        <taxon>Actinomycetota</taxon>
        <taxon>Actinomycetes</taxon>
        <taxon>Micrococcales</taxon>
        <taxon>Micrococcaceae</taxon>
        <taxon>Nesterenkonia</taxon>
    </lineage>
</organism>
<feature type="domain" description="Peptidase S54 rhomboid" evidence="8">
    <location>
        <begin position="104"/>
        <end position="237"/>
    </location>
</feature>
<feature type="transmembrane region" description="Helical" evidence="7">
    <location>
        <begin position="171"/>
        <end position="189"/>
    </location>
</feature>
<comment type="similarity">
    <text evidence="2">Belongs to the peptidase S54 family.</text>
</comment>
<evidence type="ECO:0000256" key="7">
    <source>
        <dbReference type="SAM" id="Phobius"/>
    </source>
</evidence>
<dbReference type="PANTHER" id="PTHR43731:SF14">
    <property type="entry name" value="PRESENILIN-ASSOCIATED RHOMBOID-LIKE PROTEIN, MITOCHONDRIAL"/>
    <property type="match status" value="1"/>
</dbReference>
<name>A0A4R7G5J6_9MICC</name>
<keyword evidence="3 7" id="KW-0812">Transmembrane</keyword>
<evidence type="ECO:0000256" key="1">
    <source>
        <dbReference type="ARBA" id="ARBA00004141"/>
    </source>
</evidence>
<evidence type="ECO:0000256" key="5">
    <source>
        <dbReference type="ARBA" id="ARBA00022989"/>
    </source>
</evidence>